<feature type="domain" description="TfoX C-terminal" evidence="2">
    <location>
        <begin position="116"/>
        <end position="195"/>
    </location>
</feature>
<dbReference type="Gene3D" id="1.10.150.20">
    <property type="entry name" value="5' to 3' exonuclease, C-terminal subdomain"/>
    <property type="match status" value="1"/>
</dbReference>
<evidence type="ECO:0000313" key="4">
    <source>
        <dbReference type="Proteomes" id="UP000697927"/>
    </source>
</evidence>
<gene>
    <name evidence="3" type="ORF">E2L00_05950</name>
</gene>
<comment type="caution">
    <text evidence="3">The sequence shown here is derived from an EMBL/GenBank/DDBJ whole genome shotgun (WGS) entry which is preliminary data.</text>
</comment>
<dbReference type="Pfam" id="PF04994">
    <property type="entry name" value="TfoX_C"/>
    <property type="match status" value="1"/>
</dbReference>
<keyword evidence="4" id="KW-1185">Reference proteome</keyword>
<evidence type="ECO:0000259" key="1">
    <source>
        <dbReference type="Pfam" id="PF04993"/>
    </source>
</evidence>
<dbReference type="Proteomes" id="UP000697927">
    <property type="component" value="Unassembled WGS sequence"/>
</dbReference>
<evidence type="ECO:0000313" key="3">
    <source>
        <dbReference type="EMBL" id="NIY47082.1"/>
    </source>
</evidence>
<dbReference type="RefSeq" id="WP_167608340.1">
    <property type="nucleotide sequence ID" value="NZ_SOYS01000002.1"/>
</dbReference>
<dbReference type="PIRSF" id="PIRSF028788">
    <property type="entry name" value="TfoX_Sxy"/>
    <property type="match status" value="1"/>
</dbReference>
<dbReference type="Gene3D" id="3.30.1460.30">
    <property type="entry name" value="YgaC/TfoX-N like chaperone"/>
    <property type="match status" value="1"/>
</dbReference>
<proteinExistence type="predicted"/>
<dbReference type="InterPro" id="IPR026256">
    <property type="entry name" value="TfoX-like_gammaprotbact"/>
</dbReference>
<dbReference type="PANTHER" id="PTHR36121:SF1">
    <property type="entry name" value="PROTEIN SXY"/>
    <property type="match status" value="1"/>
</dbReference>
<name>A0ABX0VJ44_9ENTR</name>
<dbReference type="InterPro" id="IPR047525">
    <property type="entry name" value="TfoX-like"/>
</dbReference>
<dbReference type="InterPro" id="IPR007076">
    <property type="entry name" value="TfoX_N"/>
</dbReference>
<dbReference type="EMBL" id="SOYS01000002">
    <property type="protein sequence ID" value="NIY47082.1"/>
    <property type="molecule type" value="Genomic_DNA"/>
</dbReference>
<dbReference type="Pfam" id="PF04993">
    <property type="entry name" value="TfoX_N"/>
    <property type="match status" value="1"/>
</dbReference>
<sequence>MKFKSYDRIHQSQKHLAPLGDIDYRSQFGGYSLAIGNVVFAMVSEGELYLRACEESETYFFSKAALPLIYNKRGRPIVLNYYRVDEDLWQNPDKLLQLSYDALINARREKSVRKTQRRLKDLPNLSVNIEIWLWEAGIADLRTLQAYGARRSWIKLRSVKKFVGVKILLALAGAISGIHEAALPAVTRQELLDWYHRYEQRHRR</sequence>
<dbReference type="SUPFAM" id="SSF159894">
    <property type="entry name" value="YgaC/TfoX-N like"/>
    <property type="match status" value="1"/>
</dbReference>
<evidence type="ECO:0000259" key="2">
    <source>
        <dbReference type="Pfam" id="PF04994"/>
    </source>
</evidence>
<reference evidence="3 4" key="1">
    <citation type="journal article" date="2020" name="Microorganisms">
        <title>Polyphasic Characterisation of Cedecea colo sp. nov., a New Enteric Bacterium Isolated from the Koala Hindgut.</title>
        <authorList>
            <person name="Boath J.M."/>
            <person name="Dakhal S."/>
            <person name="Van T.T.H."/>
            <person name="Moore R.J."/>
            <person name="Dekiwadia C."/>
            <person name="Macreadie I.G."/>
        </authorList>
    </citation>
    <scope>NUCLEOTIDE SEQUENCE [LARGE SCALE GENOMIC DNA]</scope>
    <source>
        <strain evidence="3 4">ZA</strain>
    </source>
</reference>
<organism evidence="3 4">
    <name type="scientific">Cedecea colo</name>
    <dbReference type="NCBI Taxonomy" id="2552946"/>
    <lineage>
        <taxon>Bacteria</taxon>
        <taxon>Pseudomonadati</taxon>
        <taxon>Pseudomonadota</taxon>
        <taxon>Gammaproteobacteria</taxon>
        <taxon>Enterobacterales</taxon>
        <taxon>Enterobacteriaceae</taxon>
        <taxon>Cedecea</taxon>
    </lineage>
</organism>
<protein>
    <submittedName>
        <fullName evidence="3">TfoX/Sxy family DNA transformation protein</fullName>
    </submittedName>
</protein>
<dbReference type="InterPro" id="IPR007077">
    <property type="entry name" value="TfoX_C"/>
</dbReference>
<feature type="domain" description="TfoX N-terminal" evidence="1">
    <location>
        <begin position="15"/>
        <end position="103"/>
    </location>
</feature>
<dbReference type="PANTHER" id="PTHR36121">
    <property type="entry name" value="PROTEIN SXY"/>
    <property type="match status" value="1"/>
</dbReference>
<accession>A0ABX0VJ44</accession>